<evidence type="ECO:0000256" key="6">
    <source>
        <dbReference type="ARBA" id="ARBA00023015"/>
    </source>
</evidence>
<comment type="caution">
    <text evidence="14">The sequence shown here is derived from an EMBL/GenBank/DDBJ whole genome shotgun (WGS) entry which is preliminary data.</text>
</comment>
<dbReference type="OrthoDB" id="654211at2759"/>
<evidence type="ECO:0000256" key="9">
    <source>
        <dbReference type="ARBA" id="ARBA00023242"/>
    </source>
</evidence>
<dbReference type="InterPro" id="IPR036864">
    <property type="entry name" value="Zn2-C6_fun-type_DNA-bd_sf"/>
</dbReference>
<dbReference type="FunFam" id="3.30.160.60:FF:002343">
    <property type="entry name" value="Zinc finger protein 33A"/>
    <property type="match status" value="1"/>
</dbReference>
<keyword evidence="8" id="KW-0804">Transcription</keyword>
<evidence type="ECO:0000313" key="15">
    <source>
        <dbReference type="Proteomes" id="UP000670092"/>
    </source>
</evidence>
<dbReference type="PROSITE" id="PS50048">
    <property type="entry name" value="ZN2_CY6_FUNGAL_2"/>
    <property type="match status" value="1"/>
</dbReference>
<evidence type="ECO:0000256" key="1">
    <source>
        <dbReference type="ARBA" id="ARBA00004123"/>
    </source>
</evidence>
<keyword evidence="9" id="KW-0539">Nucleus</keyword>
<keyword evidence="4 10" id="KW-0863">Zinc-finger</keyword>
<dbReference type="SMART" id="SM00355">
    <property type="entry name" value="ZnF_C2H2"/>
    <property type="match status" value="2"/>
</dbReference>
<keyword evidence="6" id="KW-0805">Transcription regulation</keyword>
<dbReference type="GO" id="GO:0000785">
    <property type="term" value="C:chromatin"/>
    <property type="evidence" value="ECO:0007669"/>
    <property type="project" value="TreeGrafter"/>
</dbReference>
<accession>A0A8H8D881</accession>
<evidence type="ECO:0000256" key="11">
    <source>
        <dbReference type="SAM" id="MobiDB-lite"/>
    </source>
</evidence>
<evidence type="ECO:0000256" key="7">
    <source>
        <dbReference type="ARBA" id="ARBA00023125"/>
    </source>
</evidence>
<keyword evidence="5" id="KW-0862">Zinc</keyword>
<evidence type="ECO:0000256" key="5">
    <source>
        <dbReference type="ARBA" id="ARBA00022833"/>
    </source>
</evidence>
<keyword evidence="2" id="KW-0479">Metal-binding</keyword>
<dbReference type="AlphaFoldDB" id="A0A8H8D881"/>
<dbReference type="VEuPathDB" id="FungiDB:I7I52_01238"/>
<proteinExistence type="predicted"/>
<evidence type="ECO:0000256" key="2">
    <source>
        <dbReference type="ARBA" id="ARBA00022723"/>
    </source>
</evidence>
<dbReference type="SUPFAM" id="SSF57701">
    <property type="entry name" value="Zn2/Cys6 DNA-binding domain"/>
    <property type="match status" value="1"/>
</dbReference>
<dbReference type="Pfam" id="PF00172">
    <property type="entry name" value="Zn_clus"/>
    <property type="match status" value="1"/>
</dbReference>
<dbReference type="PROSITE" id="PS50157">
    <property type="entry name" value="ZINC_FINGER_C2H2_2"/>
    <property type="match status" value="2"/>
</dbReference>
<dbReference type="CDD" id="cd12148">
    <property type="entry name" value="fungal_TF_MHR"/>
    <property type="match status" value="1"/>
</dbReference>
<dbReference type="GO" id="GO:0006351">
    <property type="term" value="P:DNA-templated transcription"/>
    <property type="evidence" value="ECO:0007669"/>
    <property type="project" value="InterPro"/>
</dbReference>
<dbReference type="InterPro" id="IPR007219">
    <property type="entry name" value="XnlR_reg_dom"/>
</dbReference>
<sequence>MPLDALDASAQFRHTIPMSLNRIMRQAPEKQFKCAVCDRLFTRVDHLKRHQLRHTGIRPYSCIFCGTAFARCDNLRDHYNDCPQRGDRHIPETSQRGRRRHACESCTSMKLRCDGACPCSSCLKRNIPCTRQMSKPCDDSETRTDSTKSDDFDQTYERGSVKFLLNGGTDSFIKGFHLPSRHDKAQPLSWAGSGHSHNVGNVNQAMSTRNAANLPNSDHTSHPESGIESQPVDVAFYNDGFLQFFNQCNNSTRFHPDETSTSFTQPPATSIQDFTLTSSTDPYFEPESHYSTNLIQSILSKSWELGFDDMTSMGIAQELRSLLMTQRIQKFIALYFDHWQCNCPMIHQPTFNPETTASPLLAAMVLMGATYSENATEKLTAKKMFDLIEAYVFSTDVYSQDFDIAQSYKTTQCQVDVKTDWRSFENFQAGYLMFLVQYWGGTRTAMNRMVEVRLGEIVKVARQMRLTKCRHGLEEQMDECLWLQKECRIRTMALLSMIDCAMPFYQNFPSRLTNCELQCDLPCQKSLFVARHPFLEPNFQLSREMTVYQAFQNLFVESGPVRPFFVDHCTNKLHLGIMDMFQLIHLIFAHIHLVINLSMPRFGNGNANQQELTTVSGIKVALEHWRSLWISLRTELHGDEWEGVGFFRGAYNFWLVSQLLISKSASVDILMKMDINCEDKLSQLKALIADDFD</sequence>
<keyword evidence="3" id="KW-0677">Repeat</keyword>
<organism evidence="14 15">
    <name type="scientific">Ajellomyces capsulatus</name>
    <name type="common">Darling's disease fungus</name>
    <name type="synonym">Histoplasma capsulatum</name>
    <dbReference type="NCBI Taxonomy" id="5037"/>
    <lineage>
        <taxon>Eukaryota</taxon>
        <taxon>Fungi</taxon>
        <taxon>Dikarya</taxon>
        <taxon>Ascomycota</taxon>
        <taxon>Pezizomycotina</taxon>
        <taxon>Eurotiomycetes</taxon>
        <taxon>Eurotiomycetidae</taxon>
        <taxon>Onygenales</taxon>
        <taxon>Ajellomycetaceae</taxon>
        <taxon>Histoplasma</taxon>
    </lineage>
</organism>
<evidence type="ECO:0000256" key="3">
    <source>
        <dbReference type="ARBA" id="ARBA00022737"/>
    </source>
</evidence>
<dbReference type="InterPro" id="IPR051059">
    <property type="entry name" value="VerF-like"/>
</dbReference>
<dbReference type="GO" id="GO:0008270">
    <property type="term" value="F:zinc ion binding"/>
    <property type="evidence" value="ECO:0007669"/>
    <property type="project" value="UniProtKB-KW"/>
</dbReference>
<dbReference type="CDD" id="cd00067">
    <property type="entry name" value="GAL4"/>
    <property type="match status" value="1"/>
</dbReference>
<feature type="region of interest" description="Disordered" evidence="11">
    <location>
        <begin position="133"/>
        <end position="153"/>
    </location>
</feature>
<evidence type="ECO:0000313" key="14">
    <source>
        <dbReference type="EMBL" id="KAG5303288.1"/>
    </source>
</evidence>
<feature type="domain" description="Zn(2)-C6 fungal-type" evidence="12">
    <location>
        <begin position="102"/>
        <end position="131"/>
    </location>
</feature>
<dbReference type="PANTHER" id="PTHR40626:SF8">
    <property type="entry name" value="C2H2 FINGER DOMAIN TRANSCRIPTION FACTOR (EUROFUNG)-RELATED"/>
    <property type="match status" value="1"/>
</dbReference>
<gene>
    <name evidence="14" type="ORF">I7I52_01238</name>
</gene>
<dbReference type="Gene3D" id="3.30.160.60">
    <property type="entry name" value="Classic Zinc Finger"/>
    <property type="match status" value="2"/>
</dbReference>
<dbReference type="GO" id="GO:0000981">
    <property type="term" value="F:DNA-binding transcription factor activity, RNA polymerase II-specific"/>
    <property type="evidence" value="ECO:0007669"/>
    <property type="project" value="InterPro"/>
</dbReference>
<dbReference type="SUPFAM" id="SSF57667">
    <property type="entry name" value="beta-beta-alpha zinc fingers"/>
    <property type="match status" value="1"/>
</dbReference>
<dbReference type="Pfam" id="PF00096">
    <property type="entry name" value="zf-C2H2"/>
    <property type="match status" value="1"/>
</dbReference>
<dbReference type="PROSITE" id="PS00028">
    <property type="entry name" value="ZINC_FINGER_C2H2_1"/>
    <property type="match status" value="1"/>
</dbReference>
<evidence type="ECO:0000256" key="10">
    <source>
        <dbReference type="PROSITE-ProRule" id="PRU00042"/>
    </source>
</evidence>
<dbReference type="InterPro" id="IPR036236">
    <property type="entry name" value="Znf_C2H2_sf"/>
</dbReference>
<reference evidence="14 15" key="1">
    <citation type="submission" date="2021-01" db="EMBL/GenBank/DDBJ databases">
        <title>Chromosome-level genome assembly of a human fungal pathogen reveals clustering of transcriptionally co-regulated genes.</title>
        <authorList>
            <person name="Voorhies M."/>
            <person name="Cohen S."/>
            <person name="Shea T.P."/>
            <person name="Petrus S."/>
            <person name="Munoz J.F."/>
            <person name="Poplawski S."/>
            <person name="Goldman W.E."/>
            <person name="Michael T."/>
            <person name="Cuomo C.A."/>
            <person name="Sil A."/>
            <person name="Beyhan S."/>
        </authorList>
    </citation>
    <scope>NUCLEOTIDE SEQUENCE [LARGE SCALE GENOMIC DNA]</scope>
    <source>
        <strain evidence="14 15">G184AR</strain>
    </source>
</reference>
<dbReference type="InterPro" id="IPR001138">
    <property type="entry name" value="Zn2Cys6_DnaBD"/>
</dbReference>
<keyword evidence="7" id="KW-0238">DNA-binding</keyword>
<comment type="subcellular location">
    <subcellularLocation>
        <location evidence="1">Nucleus</location>
    </subcellularLocation>
</comment>
<dbReference type="InterPro" id="IPR013087">
    <property type="entry name" value="Znf_C2H2_type"/>
</dbReference>
<evidence type="ECO:0000259" key="13">
    <source>
        <dbReference type="PROSITE" id="PS50157"/>
    </source>
</evidence>
<dbReference type="Gene3D" id="4.10.240.10">
    <property type="entry name" value="Zn(2)-C6 fungal-type DNA-binding domain"/>
    <property type="match status" value="1"/>
</dbReference>
<dbReference type="GO" id="GO:0000978">
    <property type="term" value="F:RNA polymerase II cis-regulatory region sequence-specific DNA binding"/>
    <property type="evidence" value="ECO:0007669"/>
    <property type="project" value="InterPro"/>
</dbReference>
<feature type="domain" description="C2H2-type" evidence="13">
    <location>
        <begin position="32"/>
        <end position="59"/>
    </location>
</feature>
<evidence type="ECO:0000256" key="8">
    <source>
        <dbReference type="ARBA" id="ARBA00023163"/>
    </source>
</evidence>
<feature type="compositionally biased region" description="Basic and acidic residues" evidence="11">
    <location>
        <begin position="136"/>
        <end position="153"/>
    </location>
</feature>
<name>A0A8H8D881_AJECA</name>
<evidence type="ECO:0000256" key="4">
    <source>
        <dbReference type="ARBA" id="ARBA00022771"/>
    </source>
</evidence>
<dbReference type="Pfam" id="PF04082">
    <property type="entry name" value="Fungal_trans"/>
    <property type="match status" value="1"/>
</dbReference>
<feature type="domain" description="C2H2-type" evidence="13">
    <location>
        <begin position="60"/>
        <end position="89"/>
    </location>
</feature>
<protein>
    <submittedName>
        <fullName evidence="14">C2H2 finger domain-containing protein</fullName>
    </submittedName>
</protein>
<dbReference type="PROSITE" id="PS00463">
    <property type="entry name" value="ZN2_CY6_FUNGAL_1"/>
    <property type="match status" value="1"/>
</dbReference>
<dbReference type="GO" id="GO:0005634">
    <property type="term" value="C:nucleus"/>
    <property type="evidence" value="ECO:0007669"/>
    <property type="project" value="UniProtKB-SubCell"/>
</dbReference>
<dbReference type="Proteomes" id="UP000670092">
    <property type="component" value="Unassembled WGS sequence"/>
</dbReference>
<evidence type="ECO:0000259" key="12">
    <source>
        <dbReference type="PROSITE" id="PS50048"/>
    </source>
</evidence>
<dbReference type="PANTHER" id="PTHR40626">
    <property type="entry name" value="MIP31509P"/>
    <property type="match status" value="1"/>
</dbReference>
<dbReference type="EMBL" id="JAEVHI010000001">
    <property type="protein sequence ID" value="KAG5303288.1"/>
    <property type="molecule type" value="Genomic_DNA"/>
</dbReference>